<dbReference type="PANTHER" id="PTHR21662:SF60">
    <property type="entry name" value="RECEPTOR L-DOMAIN DOMAIN-CONTAINING PROTEIN"/>
    <property type="match status" value="1"/>
</dbReference>
<protein>
    <recommendedName>
        <fullName evidence="1">Receptor L-domain domain-containing protein</fullName>
    </recommendedName>
</protein>
<dbReference type="Gene3D" id="3.80.20.20">
    <property type="entry name" value="Receptor L-domain"/>
    <property type="match status" value="4"/>
</dbReference>
<evidence type="ECO:0000259" key="1">
    <source>
        <dbReference type="Pfam" id="PF01030"/>
    </source>
</evidence>
<dbReference type="HOGENOM" id="CLU_261017_0_0_1"/>
<dbReference type="InParanoid" id="G0M8R8"/>
<dbReference type="InterPro" id="IPR000494">
    <property type="entry name" value="Rcpt_L-dom"/>
</dbReference>
<dbReference type="AlphaFoldDB" id="G0M8R8"/>
<feature type="domain" description="Receptor L-domain" evidence="1">
    <location>
        <begin position="408"/>
        <end position="498"/>
    </location>
</feature>
<dbReference type="InterPro" id="IPR053079">
    <property type="entry name" value="SPS2_domain"/>
</dbReference>
<dbReference type="InterPro" id="IPR036941">
    <property type="entry name" value="Rcpt_L-dom_sf"/>
</dbReference>
<evidence type="ECO:0000313" key="3">
    <source>
        <dbReference type="Proteomes" id="UP000008068"/>
    </source>
</evidence>
<feature type="domain" description="Receptor L-domain" evidence="1">
    <location>
        <begin position="1128"/>
        <end position="1179"/>
    </location>
</feature>
<dbReference type="EMBL" id="GL379787">
    <property type="protein sequence ID" value="EGT30767.1"/>
    <property type="molecule type" value="Genomic_DNA"/>
</dbReference>
<gene>
    <name evidence="2" type="ORF">CAEBREN_29142</name>
</gene>
<dbReference type="eggNOG" id="ENOG502TJK2">
    <property type="taxonomic scope" value="Eukaryota"/>
</dbReference>
<dbReference type="Proteomes" id="UP000008068">
    <property type="component" value="Unassembled WGS sequence"/>
</dbReference>
<evidence type="ECO:0000313" key="2">
    <source>
        <dbReference type="EMBL" id="EGT30767.1"/>
    </source>
</evidence>
<reference evidence="3" key="1">
    <citation type="submission" date="2011-07" db="EMBL/GenBank/DDBJ databases">
        <authorList>
            <consortium name="Caenorhabditis brenneri Sequencing and Analysis Consortium"/>
            <person name="Wilson R.K."/>
        </authorList>
    </citation>
    <scope>NUCLEOTIDE SEQUENCE [LARGE SCALE GENOMIC DNA]</scope>
    <source>
        <strain evidence="3">PB2801</strain>
    </source>
</reference>
<organism evidence="3">
    <name type="scientific">Caenorhabditis brenneri</name>
    <name type="common">Nematode worm</name>
    <dbReference type="NCBI Taxonomy" id="135651"/>
    <lineage>
        <taxon>Eukaryota</taxon>
        <taxon>Metazoa</taxon>
        <taxon>Ecdysozoa</taxon>
        <taxon>Nematoda</taxon>
        <taxon>Chromadorea</taxon>
        <taxon>Rhabditida</taxon>
        <taxon>Rhabditina</taxon>
        <taxon>Rhabditomorpha</taxon>
        <taxon>Rhabditoidea</taxon>
        <taxon>Rhabditidae</taxon>
        <taxon>Peloderinae</taxon>
        <taxon>Caenorhabditis</taxon>
    </lineage>
</organism>
<name>G0M8R8_CAEBE</name>
<keyword evidence="3" id="KW-1185">Reference proteome</keyword>
<feature type="domain" description="Receptor L-domain" evidence="1">
    <location>
        <begin position="743"/>
        <end position="840"/>
    </location>
</feature>
<dbReference type="Pfam" id="PF01030">
    <property type="entry name" value="Recep_L_domain"/>
    <property type="match status" value="6"/>
</dbReference>
<feature type="domain" description="Receptor L-domain" evidence="1">
    <location>
        <begin position="880"/>
        <end position="958"/>
    </location>
</feature>
<dbReference type="OrthoDB" id="5868504at2759"/>
<sequence length="1191" mass="136446">MKPLFRLTFRNIAVSPPIFLRIFINLFSETSCIFSEDYVTSQNLKLFPTNCSTVCANIVLNQDSNLLEKQVTLAFRNMRTLYGSLKVQATNFTSGKFLEGLEAVECDPDGSFTWEDNGYLAEIGITNLSRCSCNIDINFNIMQTRLNLPSLKNFSSITSNSSQFTVSINSMPSEFCITTDEMENFMTNENVDIQFDKFSYCNSTAREKICRTDRFSFEKLESGCTRVIGYIKVTNLREAHTEKLRTVKWIFGTLDIDSTVLVSIDFLDNLEYVVSLDPDYYAIKIVNNRKLMNISIPNIKVVFQYDFLIIVFSQKVKANHRSWVEFFGNPENVTKIILENTPFCKNKDKPYYDKTRIEDKTCGKRMLCVSSMFQTTSQQDACPFFSEPTCIFADVMLAIDNLKLFPTNCSSICGNLEIDEASNLTEEQLISAFKNVKTVLGSLGIYRTNLTTLNFLAGLETIECDESLSFVVEHNDNLTEVGMVNLTRCACNVLIHLNGRMKQLNLPKLKTFSSLNTNISQYDMYIRDLHPDACIDIQEIENFIANRNLYMNRLSERYCELPKDPIFERKTCTIPYGASLSQLDFGCVRVLGDLTISRKDQNQVKKLENLTILFGKLEIRGTTLTKVDFLNNLEYLAALDAGKHYLETREGVRSPEQQWYRQYDSKKLSDYILMEQPNLCYSIKDVKNETDLYITLLDSEICVILISRIISTTNEFFETKCNPHCIFSEESITSEKSKKFPTNCSTVCGYIQIDETSNLSENQLSTTFKSIKAIFGSLRIYKTKLTSIKFLAGLEAIECGKLDNFSSASLNISQYEMYINHLHPDFCIDIQEMENFIINRNLYMKTLPNTFCEAPNSENYSSGEKLCALRNSSLSNLETGCVKMLGDILIRPGDEDQVHKLEKLRIVFGRIDIKETNLTRIDFLNQLEYIATLQHFKESFITADNKNLIEISLPNFKMARSDLQWWFKTLENKEVDKSIMAQPHICNSIRDIFNKTVLYHTTLGGISCEDTLSFIVEENEELTELGMVSLTRCACDVLFNVNHNMMQLNLPNLKNFSSVTGNQSQHEMYISNLHPDACIDIQEMENFITNRNLLMKKLPERYCDTAISASKEKVCVSKNESLWQLYSDCVKIIGDIVIELGDEHLVHKLKNLRIMFGKIKIFKTTLTKVDFLNSLEYLATLEGGLKFDIQM</sequence>
<accession>G0M8R8</accession>
<dbReference type="SUPFAM" id="SSF52058">
    <property type="entry name" value="L domain-like"/>
    <property type="match status" value="7"/>
</dbReference>
<feature type="domain" description="Receptor L-domain" evidence="1">
    <location>
        <begin position="223"/>
        <end position="306"/>
    </location>
</feature>
<dbReference type="PANTHER" id="PTHR21662">
    <property type="entry name" value="RECEPTOR PROTEIN-TYROSINE KINASE"/>
    <property type="match status" value="1"/>
</dbReference>
<dbReference type="STRING" id="135651.G0M8R8"/>
<feature type="domain" description="Receptor L-domain" evidence="1">
    <location>
        <begin position="586"/>
        <end position="637"/>
    </location>
</feature>
<proteinExistence type="predicted"/>